<feature type="region of interest" description="Disordered" evidence="1">
    <location>
        <begin position="333"/>
        <end position="373"/>
    </location>
</feature>
<feature type="compositionally biased region" description="Polar residues" evidence="1">
    <location>
        <begin position="506"/>
        <end position="520"/>
    </location>
</feature>
<dbReference type="EMBL" id="CDHN01000001">
    <property type="protein sequence ID" value="CEJ81701.1"/>
    <property type="molecule type" value="Genomic_DNA"/>
</dbReference>
<feature type="region of interest" description="Disordered" evidence="1">
    <location>
        <begin position="225"/>
        <end position="255"/>
    </location>
</feature>
<feature type="compositionally biased region" description="Low complexity" evidence="1">
    <location>
        <begin position="72"/>
        <end position="82"/>
    </location>
</feature>
<accession>A0A0A1SU34</accession>
<dbReference type="Proteomes" id="UP000039046">
    <property type="component" value="Unassembled WGS sequence"/>
</dbReference>
<name>A0A0A1SU34_9HYPO</name>
<feature type="region of interest" description="Disordered" evidence="1">
    <location>
        <begin position="53"/>
        <end position="97"/>
    </location>
</feature>
<sequence>MAGLASIPEAIKTHPSNFNDLPTEPGTEQHGLKTKHRIFPVAKRHTRVRHSVRLTNPRSSWYDQPNESSFDAAGTTTTTEAAQSSVGAQTTHAASTDEYSDCISSDITRAQIDLPPILDNFPRPPRSGMENRDHNYYEDSEKKSSTSRPSTASIAYRTTTRYTDKRQVPGDNTKSNKIKYTFYDGANDHQLCQKDAQGSTVDMELVNAISRNILQQLQYASCVKPGRSIGTSQRPKSNNGRGRNTCSNLPHQHDHLRRLGKDAKMRTERSMGNMPYLKASPPGAKSTSTVKTISALLPYRSEFRQAGLAVTSKDQTRRIPSYITKAVAARRDKVTAASTSARDATRRRVQLDGHRDTEESDSPQTEISFASPRDMDEWRYALVDELPEKSAKKQKPTGNKKKKKGCLPCFTRKSDISTDTDWTRFAQPKAPLPSNLRLGIGPPPQIPPPPVPRRPPRPSLGLFDNPSPSKPTQTISQSHPSKLTSRAISPKMVPPTQPHEAKSNPPVGSTSIPDAVTSQQFKRKFHSTSAMNQKDPKGSLGTRDDKLPAISQPDRKRDKGYPTDSALQFDPDHIGICCRSNRGIPSRANAKPNIPRRTSSISRLLASARLDYDDHEITDRDVLRGLHIAASAACDEEVDAYVRNKTGLRIRRFLADLIALETLGERRPDEDNEQWARRRRAETRKLKQQLRRSREINTAHL</sequence>
<feature type="compositionally biased region" description="Basic residues" evidence="1">
    <location>
        <begin position="392"/>
        <end position="405"/>
    </location>
</feature>
<protein>
    <submittedName>
        <fullName evidence="2">Uncharacterized protein</fullName>
    </submittedName>
</protein>
<evidence type="ECO:0000256" key="1">
    <source>
        <dbReference type="SAM" id="MobiDB-lite"/>
    </source>
</evidence>
<dbReference type="STRING" id="1531966.A0A0A1SU34"/>
<proteinExistence type="predicted"/>
<feature type="region of interest" description="Disordered" evidence="1">
    <location>
        <begin position="1"/>
        <end position="32"/>
    </location>
</feature>
<dbReference type="AlphaFoldDB" id="A0A0A1SU34"/>
<organism evidence="2 3">
    <name type="scientific">[Torrubiella] hemipterigena</name>
    <dbReference type="NCBI Taxonomy" id="1531966"/>
    <lineage>
        <taxon>Eukaryota</taxon>
        <taxon>Fungi</taxon>
        <taxon>Dikarya</taxon>
        <taxon>Ascomycota</taxon>
        <taxon>Pezizomycotina</taxon>
        <taxon>Sordariomycetes</taxon>
        <taxon>Hypocreomycetidae</taxon>
        <taxon>Hypocreales</taxon>
        <taxon>Clavicipitaceae</taxon>
        <taxon>Clavicipitaceae incertae sedis</taxon>
        <taxon>'Torrubiella' clade</taxon>
    </lineage>
</organism>
<feature type="compositionally biased region" description="Basic and acidic residues" evidence="1">
    <location>
        <begin position="343"/>
        <end position="357"/>
    </location>
</feature>
<feature type="compositionally biased region" description="Pro residues" evidence="1">
    <location>
        <begin position="441"/>
        <end position="453"/>
    </location>
</feature>
<evidence type="ECO:0000313" key="3">
    <source>
        <dbReference type="Proteomes" id="UP000039046"/>
    </source>
</evidence>
<feature type="region of interest" description="Disordered" evidence="1">
    <location>
        <begin position="387"/>
        <end position="566"/>
    </location>
</feature>
<feature type="compositionally biased region" description="Polar residues" evidence="1">
    <location>
        <begin position="83"/>
        <end position="94"/>
    </location>
</feature>
<feature type="compositionally biased region" description="Basic and acidic residues" evidence="1">
    <location>
        <begin position="534"/>
        <end position="561"/>
    </location>
</feature>
<feature type="compositionally biased region" description="Basic and acidic residues" evidence="1">
    <location>
        <begin position="129"/>
        <end position="144"/>
    </location>
</feature>
<evidence type="ECO:0000313" key="2">
    <source>
        <dbReference type="EMBL" id="CEJ81701.1"/>
    </source>
</evidence>
<feature type="compositionally biased region" description="Polar residues" evidence="1">
    <location>
        <begin position="466"/>
        <end position="487"/>
    </location>
</feature>
<feature type="region of interest" description="Disordered" evidence="1">
    <location>
        <begin position="114"/>
        <end position="152"/>
    </location>
</feature>
<dbReference type="HOGENOM" id="CLU_013091_0_0_1"/>
<dbReference type="OrthoDB" id="273010at2759"/>
<feature type="compositionally biased region" description="Polar residues" evidence="1">
    <location>
        <begin position="229"/>
        <end position="250"/>
    </location>
</feature>
<gene>
    <name evidence="2" type="ORF">VHEMI01817</name>
</gene>
<reference evidence="2 3" key="1">
    <citation type="journal article" date="2015" name="Genome Announc.">
        <title>Draft Genome Sequence and Gene Annotation of the Entomopathogenic Fungus Verticillium hemipterigenum.</title>
        <authorList>
            <person name="Horn F."/>
            <person name="Habel A."/>
            <person name="Scharf D.H."/>
            <person name="Dworschak J."/>
            <person name="Brakhage A.A."/>
            <person name="Guthke R."/>
            <person name="Hertweck C."/>
            <person name="Linde J."/>
        </authorList>
    </citation>
    <scope>NUCLEOTIDE SEQUENCE [LARGE SCALE GENOMIC DNA]</scope>
</reference>
<keyword evidence="3" id="KW-1185">Reference proteome</keyword>
<feature type="compositionally biased region" description="Polar residues" evidence="1">
    <location>
        <begin position="53"/>
        <end position="69"/>
    </location>
</feature>